<dbReference type="KEGG" id="acom:CEW83_17685"/>
<dbReference type="NCBIfam" id="NF007812">
    <property type="entry name" value="PRK10520.1"/>
    <property type="match status" value="1"/>
</dbReference>
<dbReference type="GO" id="GO:0005886">
    <property type="term" value="C:plasma membrane"/>
    <property type="evidence" value="ECO:0007669"/>
    <property type="project" value="UniProtKB-SubCell"/>
</dbReference>
<dbReference type="PIRSF" id="PIRSF006324">
    <property type="entry name" value="LeuE"/>
    <property type="match status" value="1"/>
</dbReference>
<feature type="transmembrane region" description="Helical" evidence="7">
    <location>
        <begin position="112"/>
        <end position="133"/>
    </location>
</feature>
<feature type="transmembrane region" description="Helical" evidence="7">
    <location>
        <begin position="145"/>
        <end position="169"/>
    </location>
</feature>
<keyword evidence="3" id="KW-1003">Cell membrane</keyword>
<evidence type="ECO:0000313" key="9">
    <source>
        <dbReference type="Proteomes" id="UP000244930"/>
    </source>
</evidence>
<feature type="transmembrane region" description="Helical" evidence="7">
    <location>
        <begin position="71"/>
        <end position="91"/>
    </location>
</feature>
<comment type="similarity">
    <text evidence="2">Belongs to the Rht family.</text>
</comment>
<evidence type="ECO:0000256" key="7">
    <source>
        <dbReference type="SAM" id="Phobius"/>
    </source>
</evidence>
<evidence type="ECO:0000256" key="5">
    <source>
        <dbReference type="ARBA" id="ARBA00022989"/>
    </source>
</evidence>
<dbReference type="EMBL" id="CP022187">
    <property type="protein sequence ID" value="AWI76826.1"/>
    <property type="molecule type" value="Genomic_DNA"/>
</dbReference>
<sequence>MSWNLWLPFLVANLVISVSPGPGAVLSMATGLRHGYGAALRSIAGLQAALLLQLAVVTLGLGALLATSATAFLVVKVLGAVYLVWLGVAKWRARVEALDEAGSGAGRPRGGLFMQGMLVNLTNPKAIVFMAALVPQFMVATAPQWPQILVIATTMVVVDTVVMSCYALLATRFRPLLRNPNALRIQNRVFGGLFVGAGAFLAASSR</sequence>
<dbReference type="AlphaFoldDB" id="A0A2U8GUX1"/>
<name>A0A2U8GUX1_9RHOO</name>
<dbReference type="RefSeq" id="WP_108950525.1">
    <property type="nucleotide sequence ID" value="NZ_CP022187.1"/>
</dbReference>
<accession>A0A2U8GUX1</accession>
<evidence type="ECO:0000256" key="6">
    <source>
        <dbReference type="ARBA" id="ARBA00023136"/>
    </source>
</evidence>
<keyword evidence="6 7" id="KW-0472">Membrane</keyword>
<evidence type="ECO:0000313" key="8">
    <source>
        <dbReference type="EMBL" id="AWI76826.1"/>
    </source>
</evidence>
<evidence type="ECO:0000256" key="3">
    <source>
        <dbReference type="ARBA" id="ARBA00022475"/>
    </source>
</evidence>
<dbReference type="Proteomes" id="UP000244930">
    <property type="component" value="Chromosome"/>
</dbReference>
<keyword evidence="9" id="KW-1185">Reference proteome</keyword>
<evidence type="ECO:0000256" key="2">
    <source>
        <dbReference type="ARBA" id="ARBA00007928"/>
    </source>
</evidence>
<comment type="subcellular location">
    <subcellularLocation>
        <location evidence="1">Cell membrane</location>
        <topology evidence="1">Multi-pass membrane protein</topology>
    </subcellularLocation>
</comment>
<protein>
    <submittedName>
        <fullName evidence="8">Homoserine/homoserine lactone efflux protein</fullName>
    </submittedName>
</protein>
<evidence type="ECO:0000256" key="4">
    <source>
        <dbReference type="ARBA" id="ARBA00022692"/>
    </source>
</evidence>
<dbReference type="PANTHER" id="PTHR30086:SF14">
    <property type="entry name" value="HOMOSERINE_HOMOSERINE LACTONE EFFLUX PROTEIN"/>
    <property type="match status" value="1"/>
</dbReference>
<dbReference type="InterPro" id="IPR001123">
    <property type="entry name" value="LeuE-type"/>
</dbReference>
<dbReference type="Pfam" id="PF01810">
    <property type="entry name" value="LysE"/>
    <property type="match status" value="1"/>
</dbReference>
<gene>
    <name evidence="8" type="primary">rhtB</name>
    <name evidence="8" type="ORF">CEW83_17685</name>
</gene>
<organism evidence="8 9">
    <name type="scientific">Parazoarcus communis</name>
    <dbReference type="NCBI Taxonomy" id="41977"/>
    <lineage>
        <taxon>Bacteria</taxon>
        <taxon>Pseudomonadati</taxon>
        <taxon>Pseudomonadota</taxon>
        <taxon>Betaproteobacteria</taxon>
        <taxon>Rhodocyclales</taxon>
        <taxon>Zoogloeaceae</taxon>
        <taxon>Parazoarcus</taxon>
    </lineage>
</organism>
<evidence type="ECO:0000256" key="1">
    <source>
        <dbReference type="ARBA" id="ARBA00004651"/>
    </source>
</evidence>
<dbReference type="GO" id="GO:0042970">
    <property type="term" value="F:homoserine transmembrane transporter activity"/>
    <property type="evidence" value="ECO:0007669"/>
    <property type="project" value="TreeGrafter"/>
</dbReference>
<feature type="transmembrane region" description="Helical" evidence="7">
    <location>
        <begin position="44"/>
        <end position="65"/>
    </location>
</feature>
<feature type="transmembrane region" description="Helical" evidence="7">
    <location>
        <begin position="6"/>
        <end position="32"/>
    </location>
</feature>
<proteinExistence type="inferred from homology"/>
<reference evidence="8 9" key="1">
    <citation type="submission" date="2017-06" db="EMBL/GenBank/DDBJ databases">
        <title>Azoarcus.</title>
        <authorList>
            <person name="Woo J.-H."/>
            <person name="Kim H.-S."/>
        </authorList>
    </citation>
    <scope>NUCLEOTIDE SEQUENCE [LARGE SCALE GENOMIC DNA]</scope>
    <source>
        <strain evidence="8 9">TSPY31</strain>
    </source>
</reference>
<keyword evidence="4 7" id="KW-0812">Transmembrane</keyword>
<keyword evidence="5 7" id="KW-1133">Transmembrane helix</keyword>
<dbReference type="PANTHER" id="PTHR30086">
    <property type="entry name" value="ARGININE EXPORTER PROTEIN ARGO"/>
    <property type="match status" value="1"/>
</dbReference>